<feature type="domain" description="ABC transporter" evidence="6">
    <location>
        <begin position="3"/>
        <end position="227"/>
    </location>
</feature>
<evidence type="ECO:0000256" key="5">
    <source>
        <dbReference type="ARBA" id="ARBA00022970"/>
    </source>
</evidence>
<keyword evidence="7" id="KW-0614">Plasmid</keyword>
<proteinExistence type="inferred from homology"/>
<dbReference type="GO" id="GO:0015807">
    <property type="term" value="P:L-amino acid transport"/>
    <property type="evidence" value="ECO:0007669"/>
    <property type="project" value="TreeGrafter"/>
</dbReference>
<evidence type="ECO:0000313" key="8">
    <source>
        <dbReference type="Proteomes" id="UP000007735"/>
    </source>
</evidence>
<evidence type="ECO:0000256" key="1">
    <source>
        <dbReference type="ARBA" id="ARBA00005417"/>
    </source>
</evidence>
<dbReference type="Proteomes" id="UP000007735">
    <property type="component" value="Plasmid pSfHH103e"/>
</dbReference>
<evidence type="ECO:0000256" key="4">
    <source>
        <dbReference type="ARBA" id="ARBA00022840"/>
    </source>
</evidence>
<dbReference type="CDD" id="cd03224">
    <property type="entry name" value="ABC_TM1139_LivF_branched"/>
    <property type="match status" value="1"/>
</dbReference>
<dbReference type="RefSeq" id="WP_014332604.1">
    <property type="nucleotide sequence ID" value="NC_016815.1"/>
</dbReference>
<dbReference type="PANTHER" id="PTHR43820">
    <property type="entry name" value="HIGH-AFFINITY BRANCHED-CHAIN AMINO ACID TRANSPORT ATP-BINDING PROTEIN LIVF"/>
    <property type="match status" value="1"/>
</dbReference>
<evidence type="ECO:0000313" key="7">
    <source>
        <dbReference type="EMBL" id="CCF00965.1"/>
    </source>
</evidence>
<dbReference type="AlphaFoldDB" id="G9AIT3"/>
<dbReference type="InterPro" id="IPR027417">
    <property type="entry name" value="P-loop_NTPase"/>
</dbReference>
<comment type="similarity">
    <text evidence="1">Belongs to the ABC transporter superfamily.</text>
</comment>
<dbReference type="InterPro" id="IPR052156">
    <property type="entry name" value="BCAA_Transport_ATP-bd_LivF"/>
</dbReference>
<dbReference type="PROSITE" id="PS50893">
    <property type="entry name" value="ABC_TRANSPORTER_2"/>
    <property type="match status" value="1"/>
</dbReference>
<protein>
    <submittedName>
        <fullName evidence="7">Aputative ABC superfamily ATP binding cassette transporter, ABC protein</fullName>
        <ecNumber evidence="7">3.6.3.31</ecNumber>
    </submittedName>
</protein>
<name>G9AIT3_SINF1</name>
<geneLocation type="plasmid" evidence="7 8">
    <name>pSfHH103e</name>
</geneLocation>
<dbReference type="HOGENOM" id="CLU_000604_1_2_5"/>
<accession>G9AIT3</accession>
<keyword evidence="2" id="KW-0813">Transport</keyword>
<reference evidence="7 8" key="1">
    <citation type="journal article" date="2012" name="J. Bacteriol.">
        <title>Genome sequence of the soybean symbiont Sinorhizobium fredii HH103.</title>
        <authorList>
            <person name="Weidner S."/>
            <person name="Becker A."/>
            <person name="Bonilla I."/>
            <person name="Jaenicke S."/>
            <person name="Lloret J."/>
            <person name="Margaret I."/>
            <person name="Puhler A."/>
            <person name="Ruiz-Sainz J.E."/>
            <person name="Schneiker-Bekel S."/>
            <person name="Szczepanowski R."/>
            <person name="Vinardell J.M."/>
            <person name="Zehner S."/>
            <person name="Gottfert M."/>
        </authorList>
    </citation>
    <scope>NUCLEOTIDE SEQUENCE [LARGE SCALE GENOMIC DNA]</scope>
    <source>
        <strain evidence="7 8">HH103</strain>
        <plasmid evidence="8">pSfHH103e</plasmid>
    </source>
</reference>
<keyword evidence="7" id="KW-0378">Hydrolase</keyword>
<dbReference type="PROSITE" id="PS00211">
    <property type="entry name" value="ABC_TRANSPORTER_1"/>
    <property type="match status" value="1"/>
</dbReference>
<dbReference type="SMART" id="SM00382">
    <property type="entry name" value="AAA"/>
    <property type="match status" value="1"/>
</dbReference>
<dbReference type="GO" id="GO:0005524">
    <property type="term" value="F:ATP binding"/>
    <property type="evidence" value="ECO:0007669"/>
    <property type="project" value="UniProtKB-KW"/>
</dbReference>
<evidence type="ECO:0000256" key="3">
    <source>
        <dbReference type="ARBA" id="ARBA00022741"/>
    </source>
</evidence>
<keyword evidence="5" id="KW-0029">Amino-acid transport</keyword>
<dbReference type="Gene3D" id="3.40.50.300">
    <property type="entry name" value="P-loop containing nucleotide triphosphate hydrolases"/>
    <property type="match status" value="1"/>
</dbReference>
<dbReference type="PATRIC" id="fig|380.5.peg.6049"/>
<evidence type="ECO:0000259" key="6">
    <source>
        <dbReference type="PROSITE" id="PS50893"/>
    </source>
</evidence>
<dbReference type="KEGG" id="sfh:SFHH103_06506"/>
<dbReference type="GO" id="GO:0015658">
    <property type="term" value="F:branched-chain amino acid transmembrane transporter activity"/>
    <property type="evidence" value="ECO:0007669"/>
    <property type="project" value="TreeGrafter"/>
</dbReference>
<keyword evidence="4" id="KW-0067">ATP-binding</keyword>
<dbReference type="EC" id="3.6.3.31" evidence="7"/>
<gene>
    <name evidence="7" type="ordered locus">SFHH103_06506</name>
</gene>
<keyword evidence="3" id="KW-0547">Nucleotide-binding</keyword>
<sequence length="228" mass="24988">MILTVSDLASGYGRIPILHGISFGVAEGESVGIWGHNGMGKTTLLTTILGYQPVTRGRITFAGEDVTRLETHHRARRGIGLVPQGRQIFSALTVAENLRMGSAVSGRQEDGVTEEILELFPRLKPLLPRIGGLLSGGEQQLLALARCLCGRPKIMMLDEPTEGIQPSINEEILETLIELRNRRRLTLIVVEQRREFIAALADRVLIMQKGAISGELPPSELLGMEELH</sequence>
<dbReference type="PANTHER" id="PTHR43820:SF5">
    <property type="entry name" value="HIGH-AFFINITY BRANCHED-CHAIN AMINO ACID TRANSPORT ATP-BINDING PROTEIN"/>
    <property type="match status" value="1"/>
</dbReference>
<dbReference type="SUPFAM" id="SSF52540">
    <property type="entry name" value="P-loop containing nucleoside triphosphate hydrolases"/>
    <property type="match status" value="1"/>
</dbReference>
<dbReference type="Pfam" id="PF00005">
    <property type="entry name" value="ABC_tran"/>
    <property type="match status" value="1"/>
</dbReference>
<organism evidence="7 8">
    <name type="scientific">Sinorhizobium fredii (strain HH103)</name>
    <dbReference type="NCBI Taxonomy" id="1117943"/>
    <lineage>
        <taxon>Bacteria</taxon>
        <taxon>Pseudomonadati</taxon>
        <taxon>Pseudomonadota</taxon>
        <taxon>Alphaproteobacteria</taxon>
        <taxon>Hyphomicrobiales</taxon>
        <taxon>Rhizobiaceae</taxon>
        <taxon>Sinorhizobium/Ensifer group</taxon>
        <taxon>Sinorhizobium</taxon>
    </lineage>
</organism>
<dbReference type="InterPro" id="IPR003593">
    <property type="entry name" value="AAA+_ATPase"/>
</dbReference>
<evidence type="ECO:0000256" key="2">
    <source>
        <dbReference type="ARBA" id="ARBA00022448"/>
    </source>
</evidence>
<dbReference type="GO" id="GO:0016887">
    <property type="term" value="F:ATP hydrolysis activity"/>
    <property type="evidence" value="ECO:0007669"/>
    <property type="project" value="InterPro"/>
</dbReference>
<dbReference type="InterPro" id="IPR003439">
    <property type="entry name" value="ABC_transporter-like_ATP-bd"/>
</dbReference>
<dbReference type="EMBL" id="HE616899">
    <property type="protein sequence ID" value="CCF00965.1"/>
    <property type="molecule type" value="Genomic_DNA"/>
</dbReference>
<dbReference type="InterPro" id="IPR017871">
    <property type="entry name" value="ABC_transporter-like_CS"/>
</dbReference>